<dbReference type="SUPFAM" id="SSF103481">
    <property type="entry name" value="Multidrug resistance efflux transporter EmrE"/>
    <property type="match status" value="1"/>
</dbReference>
<evidence type="ECO:0000259" key="2">
    <source>
        <dbReference type="Pfam" id="PF00892"/>
    </source>
</evidence>
<feature type="transmembrane region" description="Helical" evidence="1">
    <location>
        <begin position="129"/>
        <end position="148"/>
    </location>
</feature>
<dbReference type="PANTHER" id="PTHR22911:SF76">
    <property type="entry name" value="EAMA DOMAIN-CONTAINING PROTEIN"/>
    <property type="match status" value="1"/>
</dbReference>
<feature type="domain" description="EamA" evidence="2">
    <location>
        <begin position="154"/>
        <end position="287"/>
    </location>
</feature>
<dbReference type="InterPro" id="IPR000620">
    <property type="entry name" value="EamA_dom"/>
</dbReference>
<gene>
    <name evidence="3" type="ORF">ENM60_01360</name>
</gene>
<protein>
    <submittedName>
        <fullName evidence="3">DMT family transporter</fullName>
    </submittedName>
</protein>
<dbReference type="Pfam" id="PF00892">
    <property type="entry name" value="EamA"/>
    <property type="match status" value="2"/>
</dbReference>
<feature type="transmembrane region" description="Helical" evidence="1">
    <location>
        <begin position="184"/>
        <end position="205"/>
    </location>
</feature>
<dbReference type="InterPro" id="IPR037185">
    <property type="entry name" value="EmrE-like"/>
</dbReference>
<dbReference type="AlphaFoldDB" id="A0A7J3XY00"/>
<accession>A0A7J3XY00</accession>
<evidence type="ECO:0000256" key="1">
    <source>
        <dbReference type="SAM" id="Phobius"/>
    </source>
</evidence>
<feature type="transmembrane region" description="Helical" evidence="1">
    <location>
        <begin position="247"/>
        <end position="267"/>
    </location>
</feature>
<feature type="domain" description="EamA" evidence="2">
    <location>
        <begin position="17"/>
        <end position="139"/>
    </location>
</feature>
<dbReference type="EMBL" id="DRYK01000025">
    <property type="protein sequence ID" value="HHP67435.1"/>
    <property type="molecule type" value="Genomic_DNA"/>
</dbReference>
<comment type="caution">
    <text evidence="3">The sequence shown here is derived from an EMBL/GenBank/DDBJ whole genome shotgun (WGS) entry which is preliminary data.</text>
</comment>
<dbReference type="PANTHER" id="PTHR22911">
    <property type="entry name" value="ACYL-MALONYL CONDENSING ENZYME-RELATED"/>
    <property type="match status" value="1"/>
</dbReference>
<evidence type="ECO:0000313" key="3">
    <source>
        <dbReference type="EMBL" id="HHP67435.1"/>
    </source>
</evidence>
<dbReference type="GO" id="GO:0016020">
    <property type="term" value="C:membrane"/>
    <property type="evidence" value="ECO:0007669"/>
    <property type="project" value="InterPro"/>
</dbReference>
<feature type="transmembrane region" description="Helical" evidence="1">
    <location>
        <begin position="73"/>
        <end position="90"/>
    </location>
</feature>
<keyword evidence="1" id="KW-1133">Transmembrane helix</keyword>
<keyword evidence="1" id="KW-0472">Membrane</keyword>
<proteinExistence type="predicted"/>
<sequence length="291" mass="31851">MGDTQVILSKARLRRVELVAIVLVITLSISSASILVILSRINAGSASLWRLLLSTLILFALDHKGLRELTGKTVLLTVVAGVALGLHFTLWMESLILIPVFESTLLVDTYPLLLTLYEKTFLKARVRPKEILGLSVASLLLYIFLGGVKQGFTIGHVYALTSSFFISVYFLLGRLLRHNFNLPTTTYVIPTYATATVTSLIYCLFNSSIEIPATPSSLFFVILLAIVPMIGGHTMMNYLLKFYKSNTVSSLSLVEPIGASILAYLILGQAEPPLKLAVGIGVVVSVLYTWL</sequence>
<feature type="transmembrane region" description="Helical" evidence="1">
    <location>
        <begin position="217"/>
        <end position="240"/>
    </location>
</feature>
<feature type="transmembrane region" description="Helical" evidence="1">
    <location>
        <begin position="96"/>
        <end position="117"/>
    </location>
</feature>
<organism evidence="3">
    <name type="scientific">Thermogladius calderae</name>
    <dbReference type="NCBI Taxonomy" id="1200300"/>
    <lineage>
        <taxon>Archaea</taxon>
        <taxon>Thermoproteota</taxon>
        <taxon>Thermoprotei</taxon>
        <taxon>Desulfurococcales</taxon>
        <taxon>Desulfurococcaceae</taxon>
        <taxon>Thermogladius</taxon>
    </lineage>
</organism>
<feature type="transmembrane region" description="Helical" evidence="1">
    <location>
        <begin position="44"/>
        <end position="61"/>
    </location>
</feature>
<keyword evidence="1" id="KW-0812">Transmembrane</keyword>
<feature type="transmembrane region" description="Helical" evidence="1">
    <location>
        <begin position="154"/>
        <end position="172"/>
    </location>
</feature>
<feature type="transmembrane region" description="Helical" evidence="1">
    <location>
        <begin position="18"/>
        <end position="38"/>
    </location>
</feature>
<reference evidence="3" key="1">
    <citation type="journal article" date="2020" name="mSystems">
        <title>Genome- and Community-Level Interaction Insights into Carbon Utilization and Element Cycling Functions of Hydrothermarchaeota in Hydrothermal Sediment.</title>
        <authorList>
            <person name="Zhou Z."/>
            <person name="Liu Y."/>
            <person name="Xu W."/>
            <person name="Pan J."/>
            <person name="Luo Z.H."/>
            <person name="Li M."/>
        </authorList>
    </citation>
    <scope>NUCLEOTIDE SEQUENCE [LARGE SCALE GENOMIC DNA]</scope>
    <source>
        <strain evidence="3">SpSt-110</strain>
    </source>
</reference>
<name>A0A7J3XY00_9CREN</name>